<dbReference type="GO" id="GO:0015807">
    <property type="term" value="P:L-amino acid transport"/>
    <property type="evidence" value="ECO:0007669"/>
    <property type="project" value="TreeGrafter"/>
</dbReference>
<evidence type="ECO:0000256" key="5">
    <source>
        <dbReference type="ARBA" id="ARBA00022970"/>
    </source>
</evidence>
<dbReference type="PROSITE" id="PS50893">
    <property type="entry name" value="ABC_TRANSPORTER_2"/>
    <property type="match status" value="1"/>
</dbReference>
<dbReference type="AlphaFoldDB" id="A0A939MJN5"/>
<feature type="domain" description="ABC transporter" evidence="6">
    <location>
        <begin position="4"/>
        <end position="237"/>
    </location>
</feature>
<accession>A0A939MJN5</accession>
<keyword evidence="3" id="KW-0547">Nucleotide-binding</keyword>
<organism evidence="7 8">
    <name type="scientific">Leucobacter weissii</name>
    <dbReference type="NCBI Taxonomy" id="1983706"/>
    <lineage>
        <taxon>Bacteria</taxon>
        <taxon>Bacillati</taxon>
        <taxon>Actinomycetota</taxon>
        <taxon>Actinomycetes</taxon>
        <taxon>Micrococcales</taxon>
        <taxon>Microbacteriaceae</taxon>
        <taxon>Leucobacter</taxon>
    </lineage>
</organism>
<dbReference type="EMBL" id="JAGDYM010000008">
    <property type="protein sequence ID" value="MBO1901801.1"/>
    <property type="molecule type" value="Genomic_DNA"/>
</dbReference>
<reference evidence="7" key="1">
    <citation type="submission" date="2021-03" db="EMBL/GenBank/DDBJ databases">
        <title>Leucobacter chromiisoli sp. nov., isolated from chromium-containing soil of chemical plant.</title>
        <authorList>
            <person name="Xu Z."/>
        </authorList>
    </citation>
    <scope>NUCLEOTIDE SEQUENCE</scope>
    <source>
        <strain evidence="7">S27</strain>
    </source>
</reference>
<dbReference type="InterPro" id="IPR003439">
    <property type="entry name" value="ABC_transporter-like_ATP-bd"/>
</dbReference>
<dbReference type="Proteomes" id="UP000664382">
    <property type="component" value="Unassembled WGS sequence"/>
</dbReference>
<dbReference type="GO" id="GO:0005524">
    <property type="term" value="F:ATP binding"/>
    <property type="evidence" value="ECO:0007669"/>
    <property type="project" value="UniProtKB-KW"/>
</dbReference>
<dbReference type="InterPro" id="IPR003593">
    <property type="entry name" value="AAA+_ATPase"/>
</dbReference>
<proteinExistence type="inferred from homology"/>
<evidence type="ECO:0000256" key="3">
    <source>
        <dbReference type="ARBA" id="ARBA00022741"/>
    </source>
</evidence>
<dbReference type="Gene3D" id="3.40.50.300">
    <property type="entry name" value="P-loop containing nucleotide triphosphate hydrolases"/>
    <property type="match status" value="1"/>
</dbReference>
<evidence type="ECO:0000259" key="6">
    <source>
        <dbReference type="PROSITE" id="PS50893"/>
    </source>
</evidence>
<evidence type="ECO:0000313" key="8">
    <source>
        <dbReference type="Proteomes" id="UP000664382"/>
    </source>
</evidence>
<dbReference type="SMART" id="SM00382">
    <property type="entry name" value="AAA"/>
    <property type="match status" value="1"/>
</dbReference>
<dbReference type="Pfam" id="PF00005">
    <property type="entry name" value="ABC_tran"/>
    <property type="match status" value="1"/>
</dbReference>
<keyword evidence="2" id="KW-0813">Transport</keyword>
<comment type="caution">
    <text evidence="7">The sequence shown here is derived from an EMBL/GenBank/DDBJ whole genome shotgun (WGS) entry which is preliminary data.</text>
</comment>
<name>A0A939MJN5_9MICO</name>
<dbReference type="InterPro" id="IPR052156">
    <property type="entry name" value="BCAA_Transport_ATP-bd_LivF"/>
</dbReference>
<protein>
    <submittedName>
        <fullName evidence="7">ABC transporter ATP-binding protein</fullName>
    </submittedName>
</protein>
<dbReference type="RefSeq" id="WP_208097573.1">
    <property type="nucleotide sequence ID" value="NZ_JAGDYM010000008.1"/>
</dbReference>
<comment type="similarity">
    <text evidence="1">Belongs to the ABC transporter superfamily.</text>
</comment>
<dbReference type="GO" id="GO:0015658">
    <property type="term" value="F:branched-chain amino acid transmembrane transporter activity"/>
    <property type="evidence" value="ECO:0007669"/>
    <property type="project" value="TreeGrafter"/>
</dbReference>
<dbReference type="InterPro" id="IPR027417">
    <property type="entry name" value="P-loop_NTPase"/>
</dbReference>
<dbReference type="PANTHER" id="PTHR43820:SF4">
    <property type="entry name" value="HIGH-AFFINITY BRANCHED-CHAIN AMINO ACID TRANSPORT ATP-BINDING PROTEIN LIVF"/>
    <property type="match status" value="1"/>
</dbReference>
<gene>
    <name evidence="7" type="ORF">J4H92_07530</name>
</gene>
<dbReference type="PANTHER" id="PTHR43820">
    <property type="entry name" value="HIGH-AFFINITY BRANCHED-CHAIN AMINO ACID TRANSPORT ATP-BINDING PROTEIN LIVF"/>
    <property type="match status" value="1"/>
</dbReference>
<dbReference type="SUPFAM" id="SSF52540">
    <property type="entry name" value="P-loop containing nucleoside triphosphate hydrolases"/>
    <property type="match status" value="1"/>
</dbReference>
<dbReference type="GO" id="GO:0016887">
    <property type="term" value="F:ATP hydrolysis activity"/>
    <property type="evidence" value="ECO:0007669"/>
    <property type="project" value="InterPro"/>
</dbReference>
<evidence type="ECO:0000256" key="1">
    <source>
        <dbReference type="ARBA" id="ARBA00005417"/>
    </source>
</evidence>
<evidence type="ECO:0000256" key="2">
    <source>
        <dbReference type="ARBA" id="ARBA00022448"/>
    </source>
</evidence>
<keyword evidence="4 7" id="KW-0067">ATP-binding</keyword>
<evidence type="ECO:0000313" key="7">
    <source>
        <dbReference type="EMBL" id="MBO1901801.1"/>
    </source>
</evidence>
<evidence type="ECO:0000256" key="4">
    <source>
        <dbReference type="ARBA" id="ARBA00022840"/>
    </source>
</evidence>
<sequence length="247" mass="26574">MATLEVQDLFVRYGKSIVAVQGASIEVREGEIVSLLGQNGAGKSTILKSIAGIVAPLSGTIRYGETDLTGKGAPRIPAGIAYVPEDRGVFASLSVGENLRLGAISRRDRREIDADVESQLERFPILRKYWSRGASLLSGGEQQQLAIARALMIRPRLLLLDEPTLGLAPIIVDLIFEVVQQLNAEGVTILLVEQNAVRSIDVSDRSYVIQAPGRILGSGDARQLADNPEVVEYLGFSPLGGETERGK</sequence>
<keyword evidence="8" id="KW-1185">Reference proteome</keyword>
<keyword evidence="5" id="KW-0029">Amino-acid transport</keyword>
<dbReference type="CDD" id="cd03224">
    <property type="entry name" value="ABC_TM1139_LivF_branched"/>
    <property type="match status" value="1"/>
</dbReference>